<keyword evidence="3" id="KW-1185">Reference proteome</keyword>
<evidence type="ECO:0000313" key="3">
    <source>
        <dbReference type="Proteomes" id="UP000001072"/>
    </source>
</evidence>
<dbReference type="EMBL" id="GL883150">
    <property type="protein sequence ID" value="EGG00152.1"/>
    <property type="molecule type" value="Genomic_DNA"/>
</dbReference>
<proteinExistence type="predicted"/>
<dbReference type="Proteomes" id="UP000001072">
    <property type="component" value="Unassembled WGS sequence"/>
</dbReference>
<feature type="chain" id="PRO_5003321284" evidence="1">
    <location>
        <begin position="19"/>
        <end position="194"/>
    </location>
</feature>
<evidence type="ECO:0000313" key="2">
    <source>
        <dbReference type="EMBL" id="EGG00152.1"/>
    </source>
</evidence>
<accession>F4S5E2</accession>
<name>F4S5E2_MELLP</name>
<evidence type="ECO:0000256" key="1">
    <source>
        <dbReference type="SAM" id="SignalP"/>
    </source>
</evidence>
<dbReference type="KEGG" id="mlr:MELLADRAFT_124032"/>
<dbReference type="RefSeq" id="XP_007416555.1">
    <property type="nucleotide sequence ID" value="XM_007416493.1"/>
</dbReference>
<dbReference type="AlphaFoldDB" id="F4S5E2"/>
<feature type="signal peptide" evidence="1">
    <location>
        <begin position="1"/>
        <end position="18"/>
    </location>
</feature>
<dbReference type="VEuPathDB" id="FungiDB:MELLADRAFT_124032"/>
<reference evidence="3" key="1">
    <citation type="journal article" date="2011" name="Proc. Natl. Acad. Sci. U.S.A.">
        <title>Obligate biotrophy features unraveled by the genomic analysis of rust fungi.</title>
        <authorList>
            <person name="Duplessis S."/>
            <person name="Cuomo C.A."/>
            <person name="Lin Y.-C."/>
            <person name="Aerts A."/>
            <person name="Tisserant E."/>
            <person name="Veneault-Fourrey C."/>
            <person name="Joly D.L."/>
            <person name="Hacquard S."/>
            <person name="Amselem J."/>
            <person name="Cantarel B.L."/>
            <person name="Chiu R."/>
            <person name="Coutinho P.M."/>
            <person name="Feau N."/>
            <person name="Field M."/>
            <person name="Frey P."/>
            <person name="Gelhaye E."/>
            <person name="Goldberg J."/>
            <person name="Grabherr M.G."/>
            <person name="Kodira C.D."/>
            <person name="Kohler A."/>
            <person name="Kuees U."/>
            <person name="Lindquist E.A."/>
            <person name="Lucas S.M."/>
            <person name="Mago R."/>
            <person name="Mauceli E."/>
            <person name="Morin E."/>
            <person name="Murat C."/>
            <person name="Pangilinan J.L."/>
            <person name="Park R."/>
            <person name="Pearson M."/>
            <person name="Quesneville H."/>
            <person name="Rouhier N."/>
            <person name="Sakthikumar S."/>
            <person name="Salamov A.A."/>
            <person name="Schmutz J."/>
            <person name="Selles B."/>
            <person name="Shapiro H."/>
            <person name="Tanguay P."/>
            <person name="Tuskan G.A."/>
            <person name="Henrissat B."/>
            <person name="Van de Peer Y."/>
            <person name="Rouze P."/>
            <person name="Ellis J.G."/>
            <person name="Dodds P.N."/>
            <person name="Schein J.E."/>
            <person name="Zhong S."/>
            <person name="Hamelin R.C."/>
            <person name="Grigoriev I.V."/>
            <person name="Szabo L.J."/>
            <person name="Martin F."/>
        </authorList>
    </citation>
    <scope>NUCLEOTIDE SEQUENCE [LARGE SCALE GENOMIC DNA]</scope>
    <source>
        <strain evidence="3">98AG31 / pathotype 3-4-7</strain>
    </source>
</reference>
<dbReference type="HOGENOM" id="CLU_131072_0_0_1"/>
<dbReference type="InParanoid" id="F4S5E2"/>
<protein>
    <submittedName>
        <fullName evidence="2">Secreted protein</fullName>
    </submittedName>
</protein>
<keyword evidence="1" id="KW-0732">Signal</keyword>
<sequence>MRLLFLLGFLLQALGVMGYPKSVDQLEGRDLTGFESNRPNKLSKRTLSTTKNSVFCPAAGPDGTRFDLKDYNKCMTALISRHVPCAYFKDIVMFVETESGENAVFEDASPSVVRHIMDVRLNDECLVDNPVKPRSNLPDPPSADLGKSIQVLFYDNDTPSKQVITCTVGKPEYVFRPALQNQISPFGSMSGHSI</sequence>
<organism evidence="3">
    <name type="scientific">Melampsora larici-populina (strain 98AG31 / pathotype 3-4-7)</name>
    <name type="common">Poplar leaf rust fungus</name>
    <dbReference type="NCBI Taxonomy" id="747676"/>
    <lineage>
        <taxon>Eukaryota</taxon>
        <taxon>Fungi</taxon>
        <taxon>Dikarya</taxon>
        <taxon>Basidiomycota</taxon>
        <taxon>Pucciniomycotina</taxon>
        <taxon>Pucciniomycetes</taxon>
        <taxon>Pucciniales</taxon>
        <taxon>Melampsoraceae</taxon>
        <taxon>Melampsora</taxon>
    </lineage>
</organism>
<gene>
    <name evidence="2" type="ORF">MELLADRAFT_124032</name>
</gene>
<dbReference type="GeneID" id="18926582"/>